<dbReference type="Proteomes" id="UP001470230">
    <property type="component" value="Unassembled WGS sequence"/>
</dbReference>
<comment type="caution">
    <text evidence="1">The sequence shown here is derived from an EMBL/GenBank/DDBJ whole genome shotgun (WGS) entry which is preliminary data.</text>
</comment>
<accession>A0ABR2JY21</accession>
<name>A0ABR2JY21_9EUKA</name>
<keyword evidence="2" id="KW-1185">Reference proteome</keyword>
<dbReference type="EMBL" id="JAPFFF010000008">
    <property type="protein sequence ID" value="KAK8883759.1"/>
    <property type="molecule type" value="Genomic_DNA"/>
</dbReference>
<protein>
    <submittedName>
        <fullName evidence="1">Uncharacterized protein</fullName>
    </submittedName>
</protein>
<evidence type="ECO:0000313" key="1">
    <source>
        <dbReference type="EMBL" id="KAK8883759.1"/>
    </source>
</evidence>
<sequence>MSILCNEKQVDISSIHQLDDEESTTSDEDGSFDNYEKEEEYYADFAFNPSQKAPNEKNSFLNTRYTAYSKSNLMVKSLNIVFNKFFFL</sequence>
<gene>
    <name evidence="1" type="ORF">M9Y10_042858</name>
</gene>
<reference evidence="1 2" key="1">
    <citation type="submission" date="2024-04" db="EMBL/GenBank/DDBJ databases">
        <title>Tritrichomonas musculus Genome.</title>
        <authorList>
            <person name="Alves-Ferreira E."/>
            <person name="Grigg M."/>
            <person name="Lorenzi H."/>
            <person name="Galac M."/>
        </authorList>
    </citation>
    <scope>NUCLEOTIDE SEQUENCE [LARGE SCALE GENOMIC DNA]</scope>
    <source>
        <strain evidence="1 2">EAF2021</strain>
    </source>
</reference>
<organism evidence="1 2">
    <name type="scientific">Tritrichomonas musculus</name>
    <dbReference type="NCBI Taxonomy" id="1915356"/>
    <lineage>
        <taxon>Eukaryota</taxon>
        <taxon>Metamonada</taxon>
        <taxon>Parabasalia</taxon>
        <taxon>Tritrichomonadida</taxon>
        <taxon>Tritrichomonadidae</taxon>
        <taxon>Tritrichomonas</taxon>
    </lineage>
</organism>
<proteinExistence type="predicted"/>
<evidence type="ECO:0000313" key="2">
    <source>
        <dbReference type="Proteomes" id="UP001470230"/>
    </source>
</evidence>